<name>A0A318TLK0_9BACL</name>
<reference evidence="1 2" key="1">
    <citation type="submission" date="2018-06" db="EMBL/GenBank/DDBJ databases">
        <title>Genomic Encyclopedia of Archaeal and Bacterial Type Strains, Phase II (KMG-II): from individual species to whole genera.</title>
        <authorList>
            <person name="Goeker M."/>
        </authorList>
    </citation>
    <scope>NUCLEOTIDE SEQUENCE [LARGE SCALE GENOMIC DNA]</scope>
    <source>
        <strain evidence="1 2">KACC 16626</strain>
    </source>
</reference>
<organism evidence="1 2">
    <name type="scientific">Ureibacillus chungkukjangi</name>
    <dbReference type="NCBI Taxonomy" id="1202712"/>
    <lineage>
        <taxon>Bacteria</taxon>
        <taxon>Bacillati</taxon>
        <taxon>Bacillota</taxon>
        <taxon>Bacilli</taxon>
        <taxon>Bacillales</taxon>
        <taxon>Caryophanaceae</taxon>
        <taxon>Ureibacillus</taxon>
    </lineage>
</organism>
<dbReference type="Proteomes" id="UP000247416">
    <property type="component" value="Unassembled WGS sequence"/>
</dbReference>
<protein>
    <submittedName>
        <fullName evidence="1">Uncharacterized protein</fullName>
    </submittedName>
</protein>
<evidence type="ECO:0000313" key="2">
    <source>
        <dbReference type="Proteomes" id="UP000247416"/>
    </source>
</evidence>
<evidence type="ECO:0000313" key="1">
    <source>
        <dbReference type="EMBL" id="PYF05711.1"/>
    </source>
</evidence>
<proteinExistence type="predicted"/>
<dbReference type="AlphaFoldDB" id="A0A318TLK0"/>
<dbReference type="EMBL" id="QJTJ01000016">
    <property type="protein sequence ID" value="PYF05711.1"/>
    <property type="molecule type" value="Genomic_DNA"/>
</dbReference>
<gene>
    <name evidence="1" type="ORF">BJ095_11659</name>
</gene>
<sequence>MMKMSIYQEGYDYYVMRCEDFGLEPINFYYFVKQLSQEQLNSYNEQAKLMKGCK</sequence>
<keyword evidence="2" id="KW-1185">Reference proteome</keyword>
<comment type="caution">
    <text evidence="1">The sequence shown here is derived from an EMBL/GenBank/DDBJ whole genome shotgun (WGS) entry which is preliminary data.</text>
</comment>
<accession>A0A318TLK0</accession>